<sequence>MIEPKLIGGRACMHNPALKPLEFLLGDWRTSGTHPLVPGQSLEGRTSFAWYNDGAFIIMRNEVADPRFPDGVAIIGSDDASNRFSMVYFDERGVSRVGKSLKAAVHRAGGMAASSQCWSFPNSLMCLRSCFPVG</sequence>
<protein>
    <recommendedName>
        <fullName evidence="3">DUF1794 domain-containing protein</fullName>
    </recommendedName>
</protein>
<accession>A0A3R9YMT3</accession>
<dbReference type="EMBL" id="RWJF01000001">
    <property type="protein sequence ID" value="RST31335.1"/>
    <property type="molecule type" value="Genomic_DNA"/>
</dbReference>
<dbReference type="RefSeq" id="WP_126719163.1">
    <property type="nucleotide sequence ID" value="NZ_RWJF01000001.1"/>
</dbReference>
<reference evidence="1 2" key="1">
    <citation type="submission" date="2018-12" db="EMBL/GenBank/DDBJ databases">
        <title>Sphingomonas sp. HMF7854 Genome sequencing and assembly.</title>
        <authorList>
            <person name="Cha I."/>
            <person name="Kang H."/>
            <person name="Kim H."/>
            <person name="Kang J."/>
            <person name="Joh K."/>
        </authorList>
    </citation>
    <scope>NUCLEOTIDE SEQUENCE [LARGE SCALE GENOMIC DNA]</scope>
    <source>
        <strain evidence="1 2">HMF7854</strain>
    </source>
</reference>
<evidence type="ECO:0008006" key="3">
    <source>
        <dbReference type="Google" id="ProtNLM"/>
    </source>
</evidence>
<evidence type="ECO:0000313" key="1">
    <source>
        <dbReference type="EMBL" id="RST31335.1"/>
    </source>
</evidence>
<keyword evidence="2" id="KW-1185">Reference proteome</keyword>
<dbReference type="Proteomes" id="UP000274661">
    <property type="component" value="Unassembled WGS sequence"/>
</dbReference>
<dbReference type="AlphaFoldDB" id="A0A3R9YMT3"/>
<proteinExistence type="predicted"/>
<dbReference type="OrthoDB" id="4210699at2"/>
<name>A0A3R9YMT3_9SPHN</name>
<comment type="caution">
    <text evidence="1">The sequence shown here is derived from an EMBL/GenBank/DDBJ whole genome shotgun (WGS) entry which is preliminary data.</text>
</comment>
<organism evidence="1 2">
    <name type="scientific">Sphingomonas ginkgonis</name>
    <dbReference type="NCBI Taxonomy" id="2315330"/>
    <lineage>
        <taxon>Bacteria</taxon>
        <taxon>Pseudomonadati</taxon>
        <taxon>Pseudomonadota</taxon>
        <taxon>Alphaproteobacteria</taxon>
        <taxon>Sphingomonadales</taxon>
        <taxon>Sphingomonadaceae</taxon>
        <taxon>Sphingomonas</taxon>
    </lineage>
</organism>
<gene>
    <name evidence="1" type="ORF">HMF7854_11160</name>
</gene>
<evidence type="ECO:0000313" key="2">
    <source>
        <dbReference type="Proteomes" id="UP000274661"/>
    </source>
</evidence>